<proteinExistence type="predicted"/>
<keyword evidence="2" id="KW-1185">Reference proteome</keyword>
<accession>A0A9J5XT65</accession>
<dbReference type="Proteomes" id="UP000824120">
    <property type="component" value="Chromosome 8"/>
</dbReference>
<dbReference type="EMBL" id="JACXVP010000008">
    <property type="protein sequence ID" value="KAG5591515.1"/>
    <property type="molecule type" value="Genomic_DNA"/>
</dbReference>
<dbReference type="AlphaFoldDB" id="A0A9J5XT65"/>
<gene>
    <name evidence="1" type="ORF">H5410_042029</name>
</gene>
<evidence type="ECO:0000313" key="1">
    <source>
        <dbReference type="EMBL" id="KAG5591515.1"/>
    </source>
</evidence>
<organism evidence="1 2">
    <name type="scientific">Solanum commersonii</name>
    <name type="common">Commerson's wild potato</name>
    <name type="synonym">Commerson's nightshade</name>
    <dbReference type="NCBI Taxonomy" id="4109"/>
    <lineage>
        <taxon>Eukaryota</taxon>
        <taxon>Viridiplantae</taxon>
        <taxon>Streptophyta</taxon>
        <taxon>Embryophyta</taxon>
        <taxon>Tracheophyta</taxon>
        <taxon>Spermatophyta</taxon>
        <taxon>Magnoliopsida</taxon>
        <taxon>eudicotyledons</taxon>
        <taxon>Gunneridae</taxon>
        <taxon>Pentapetalae</taxon>
        <taxon>asterids</taxon>
        <taxon>lamiids</taxon>
        <taxon>Solanales</taxon>
        <taxon>Solanaceae</taxon>
        <taxon>Solanoideae</taxon>
        <taxon>Solaneae</taxon>
        <taxon>Solanum</taxon>
    </lineage>
</organism>
<evidence type="ECO:0000313" key="2">
    <source>
        <dbReference type="Proteomes" id="UP000824120"/>
    </source>
</evidence>
<reference evidence="1 2" key="1">
    <citation type="submission" date="2020-09" db="EMBL/GenBank/DDBJ databases">
        <title>De no assembly of potato wild relative species, Solanum commersonii.</title>
        <authorList>
            <person name="Cho K."/>
        </authorList>
    </citation>
    <scope>NUCLEOTIDE SEQUENCE [LARGE SCALE GENOMIC DNA]</scope>
    <source>
        <strain evidence="1">LZ3.2</strain>
        <tissue evidence="1">Leaf</tissue>
    </source>
</reference>
<comment type="caution">
    <text evidence="1">The sequence shown here is derived from an EMBL/GenBank/DDBJ whole genome shotgun (WGS) entry which is preliminary data.</text>
</comment>
<name>A0A9J5XT65_SOLCO</name>
<protein>
    <submittedName>
        <fullName evidence="1">Uncharacterized protein</fullName>
    </submittedName>
</protein>
<sequence length="145" mass="17398">MSKEIQEKEDPVQILETEEDHRGYALKATFDGETFRKIQGLKLNLKTEDNLLSRMQRMFLRDKISYHEYQEIEKAFNALCMFISPSKSIYTPRLKFGSLVPSPSNFSSRYVLMGVKRQMELPRHFYIITWYWKRVKYTPKLFEKV</sequence>